<proteinExistence type="predicted"/>
<accession>A0ABQ5UIE8</accession>
<protein>
    <submittedName>
        <fullName evidence="1">Uncharacterized protein</fullName>
    </submittedName>
</protein>
<dbReference type="Proteomes" id="UP001161406">
    <property type="component" value="Unassembled WGS sequence"/>
</dbReference>
<evidence type="ECO:0000313" key="1">
    <source>
        <dbReference type="EMBL" id="GLQ11384.1"/>
    </source>
</evidence>
<comment type="caution">
    <text evidence="1">The sequence shown here is derived from an EMBL/GenBank/DDBJ whole genome shotgun (WGS) entry which is preliminary data.</text>
</comment>
<name>A0ABQ5UIE8_9HYPH</name>
<evidence type="ECO:0000313" key="2">
    <source>
        <dbReference type="Proteomes" id="UP001161406"/>
    </source>
</evidence>
<reference evidence="1" key="1">
    <citation type="journal article" date="2014" name="Int. J. Syst. Evol. Microbiol.">
        <title>Complete genome of a new Firmicutes species belonging to the dominant human colonic microbiota ('Ruminococcus bicirculans') reveals two chromosomes and a selective capacity to utilize plant glucans.</title>
        <authorList>
            <consortium name="NISC Comparative Sequencing Program"/>
            <person name="Wegmann U."/>
            <person name="Louis P."/>
            <person name="Goesmann A."/>
            <person name="Henrissat B."/>
            <person name="Duncan S.H."/>
            <person name="Flint H.J."/>
        </authorList>
    </citation>
    <scope>NUCLEOTIDE SEQUENCE</scope>
    <source>
        <strain evidence="1">NBRC 103855</strain>
    </source>
</reference>
<organism evidence="1 2">
    <name type="scientific">Devosia yakushimensis</name>
    <dbReference type="NCBI Taxonomy" id="470028"/>
    <lineage>
        <taxon>Bacteria</taxon>
        <taxon>Pseudomonadati</taxon>
        <taxon>Pseudomonadota</taxon>
        <taxon>Alphaproteobacteria</taxon>
        <taxon>Hyphomicrobiales</taxon>
        <taxon>Devosiaceae</taxon>
        <taxon>Devosia</taxon>
    </lineage>
</organism>
<sequence length="102" mass="11667">MRISLEVHPPGDQPDTSGLRDGVFVEIYLDAVGRDELVRELQAMNWDDGPRSNEHFHLYSNKWGGSGLTEERRDPNSFVCRGLKVYLRPEGEPLWPAQSDKE</sequence>
<reference evidence="1" key="2">
    <citation type="submission" date="2023-01" db="EMBL/GenBank/DDBJ databases">
        <title>Draft genome sequence of Devosia yakushimensis strain NBRC 103855.</title>
        <authorList>
            <person name="Sun Q."/>
            <person name="Mori K."/>
        </authorList>
    </citation>
    <scope>NUCLEOTIDE SEQUENCE</scope>
    <source>
        <strain evidence="1">NBRC 103855</strain>
    </source>
</reference>
<dbReference type="EMBL" id="BSNG01000001">
    <property type="protein sequence ID" value="GLQ11384.1"/>
    <property type="molecule type" value="Genomic_DNA"/>
</dbReference>
<gene>
    <name evidence="1" type="ORF">GCM10007913_33160</name>
</gene>
<keyword evidence="2" id="KW-1185">Reference proteome</keyword>